<proteinExistence type="predicted"/>
<keyword evidence="1" id="KW-0472">Membrane</keyword>
<dbReference type="PANTHER" id="PTHR41324">
    <property type="entry name" value="MEMBRANE PROTEIN-RELATED"/>
    <property type="match status" value="1"/>
</dbReference>
<gene>
    <name evidence="2" type="ORF">H0185_12190</name>
</gene>
<feature type="transmembrane region" description="Helical" evidence="1">
    <location>
        <begin position="99"/>
        <end position="124"/>
    </location>
</feature>
<reference evidence="2 3" key="1">
    <citation type="submission" date="2020-07" db="EMBL/GenBank/DDBJ databases">
        <title>Fungal Genomes of the International Space Station.</title>
        <authorList>
            <person name="Seuylemezian A."/>
            <person name="Singh N.K."/>
            <person name="Wood J."/>
            <person name="Venkateswaran K."/>
        </authorList>
    </citation>
    <scope>NUCLEOTIDE SEQUENCE [LARGE SCALE GENOMIC DNA]</scope>
    <source>
        <strain evidence="2 3">PL-B2</strain>
    </source>
</reference>
<feature type="transmembrane region" description="Helical" evidence="1">
    <location>
        <begin position="239"/>
        <end position="263"/>
    </location>
</feature>
<organism evidence="2 3">
    <name type="scientific">Mesobacillus maritimus</name>
    <dbReference type="NCBI Taxonomy" id="1643336"/>
    <lineage>
        <taxon>Bacteria</taxon>
        <taxon>Bacillati</taxon>
        <taxon>Bacillota</taxon>
        <taxon>Bacilli</taxon>
        <taxon>Bacillales</taxon>
        <taxon>Bacillaceae</taxon>
        <taxon>Mesobacillus</taxon>
    </lineage>
</organism>
<evidence type="ECO:0000313" key="2">
    <source>
        <dbReference type="EMBL" id="MBY0097554.1"/>
    </source>
</evidence>
<dbReference type="Proteomes" id="UP000769780">
    <property type="component" value="Unassembled WGS sequence"/>
</dbReference>
<feature type="transmembrane region" description="Helical" evidence="1">
    <location>
        <begin position="12"/>
        <end position="45"/>
    </location>
</feature>
<feature type="transmembrane region" description="Helical" evidence="1">
    <location>
        <begin position="57"/>
        <end position="79"/>
    </location>
</feature>
<feature type="transmembrane region" description="Helical" evidence="1">
    <location>
        <begin position="275"/>
        <end position="300"/>
    </location>
</feature>
<feature type="transmembrane region" description="Helical" evidence="1">
    <location>
        <begin position="217"/>
        <end position="233"/>
    </location>
</feature>
<feature type="transmembrane region" description="Helical" evidence="1">
    <location>
        <begin position="176"/>
        <end position="196"/>
    </location>
</feature>
<evidence type="ECO:0000313" key="3">
    <source>
        <dbReference type="Proteomes" id="UP000769780"/>
    </source>
</evidence>
<keyword evidence="1" id="KW-0812">Transmembrane</keyword>
<comment type="caution">
    <text evidence="2">The sequence shown here is derived from an EMBL/GenBank/DDBJ whole genome shotgun (WGS) entry which is preliminary data.</text>
</comment>
<dbReference type="InterPro" id="IPR018710">
    <property type="entry name" value="DUF2232"/>
</dbReference>
<evidence type="ECO:0000256" key="1">
    <source>
        <dbReference type="SAM" id="Phobius"/>
    </source>
</evidence>
<keyword evidence="1" id="KW-1133">Transmembrane helix</keyword>
<dbReference type="PANTHER" id="PTHR41324:SF1">
    <property type="entry name" value="DUF2232 DOMAIN-CONTAINING PROTEIN"/>
    <property type="match status" value="1"/>
</dbReference>
<sequence>MRKITYRLTEGAILLAIFTVLLLITLYIPGLGLVVNFFLAMPFIMFAAKHDWKSASVFTIAATLLALIVGSFLAIPLALTYGITGSVMGILIGKGKSRLAIFVAGSLVFLANTVLQYAATVVLFNMNIIEEFMASFQQSISTSVKMLEGMGQTVDEKVLEQFESSVSLMETLMPSMFVMASFMIVFFIQLICFPLLKRFGVNIPSWMPLRNMSLPKSLLWYYLFSLIATMFLQPEVGSYWHWALTNLVFVLQFFMLLQGYTFIAYYSHLKGYPKAVLIVTIILSVLIPLILYIVRILGIIDLGFDLRKRLEAKK</sequence>
<dbReference type="Pfam" id="PF09991">
    <property type="entry name" value="DUF2232"/>
    <property type="match status" value="1"/>
</dbReference>
<protein>
    <submittedName>
        <fullName evidence="2">YybS family protein</fullName>
    </submittedName>
</protein>
<dbReference type="EMBL" id="JACWFH010000012">
    <property type="protein sequence ID" value="MBY0097554.1"/>
    <property type="molecule type" value="Genomic_DNA"/>
</dbReference>
<accession>A0ABS7K5L5</accession>
<dbReference type="RefSeq" id="WP_221873760.1">
    <property type="nucleotide sequence ID" value="NZ_JACWFH010000012.1"/>
</dbReference>
<name>A0ABS7K5L5_9BACI</name>
<keyword evidence="3" id="KW-1185">Reference proteome</keyword>